<dbReference type="Proteomes" id="UP000774617">
    <property type="component" value="Unassembled WGS sequence"/>
</dbReference>
<dbReference type="EMBL" id="JAGTJR010000010">
    <property type="protein sequence ID" value="KAH7053502.1"/>
    <property type="molecule type" value="Genomic_DNA"/>
</dbReference>
<reference evidence="1 2" key="1">
    <citation type="journal article" date="2021" name="Nat. Commun.">
        <title>Genetic determinants of endophytism in the Arabidopsis root mycobiome.</title>
        <authorList>
            <person name="Mesny F."/>
            <person name="Miyauchi S."/>
            <person name="Thiergart T."/>
            <person name="Pickel B."/>
            <person name="Atanasova L."/>
            <person name="Karlsson M."/>
            <person name="Huettel B."/>
            <person name="Barry K.W."/>
            <person name="Haridas S."/>
            <person name="Chen C."/>
            <person name="Bauer D."/>
            <person name="Andreopoulos W."/>
            <person name="Pangilinan J."/>
            <person name="LaButti K."/>
            <person name="Riley R."/>
            <person name="Lipzen A."/>
            <person name="Clum A."/>
            <person name="Drula E."/>
            <person name="Henrissat B."/>
            <person name="Kohler A."/>
            <person name="Grigoriev I.V."/>
            <person name="Martin F.M."/>
            <person name="Hacquard S."/>
        </authorList>
    </citation>
    <scope>NUCLEOTIDE SEQUENCE [LARGE SCALE GENOMIC DNA]</scope>
    <source>
        <strain evidence="1 2">MPI-SDFR-AT-0080</strain>
    </source>
</reference>
<sequence>MDPPADLPPPHRRGCAVRRRGHWTMRERWNETANNCRDLASPPFRRVLSRDALSLEPRHQPGCAAGFVTPCSAFDPAFHSPESIPPAPTFQHLILPSHVCSVDLCVAVSPVIARFLSLLLNVSDHQMHAITKCTVAKNQPPEQEIKYLLTTWLNNHEI</sequence>
<keyword evidence="2" id="KW-1185">Reference proteome</keyword>
<organism evidence="1 2">
    <name type="scientific">Macrophomina phaseolina</name>
    <dbReference type="NCBI Taxonomy" id="35725"/>
    <lineage>
        <taxon>Eukaryota</taxon>
        <taxon>Fungi</taxon>
        <taxon>Dikarya</taxon>
        <taxon>Ascomycota</taxon>
        <taxon>Pezizomycotina</taxon>
        <taxon>Dothideomycetes</taxon>
        <taxon>Dothideomycetes incertae sedis</taxon>
        <taxon>Botryosphaeriales</taxon>
        <taxon>Botryosphaeriaceae</taxon>
        <taxon>Macrophomina</taxon>
    </lineage>
</organism>
<accession>A0ABQ8GEX8</accession>
<protein>
    <submittedName>
        <fullName evidence="1">Uncharacterized protein</fullName>
    </submittedName>
</protein>
<name>A0ABQ8GEX8_9PEZI</name>
<gene>
    <name evidence="1" type="ORF">B0J12DRAFT_58438</name>
</gene>
<evidence type="ECO:0000313" key="2">
    <source>
        <dbReference type="Proteomes" id="UP000774617"/>
    </source>
</evidence>
<comment type="caution">
    <text evidence="1">The sequence shown here is derived from an EMBL/GenBank/DDBJ whole genome shotgun (WGS) entry which is preliminary data.</text>
</comment>
<proteinExistence type="predicted"/>
<evidence type="ECO:0000313" key="1">
    <source>
        <dbReference type="EMBL" id="KAH7053502.1"/>
    </source>
</evidence>